<accession>A0A1M6C2G0</accession>
<dbReference type="EMBL" id="FQYY01000002">
    <property type="protein sequence ID" value="SHI54944.1"/>
    <property type="molecule type" value="Genomic_DNA"/>
</dbReference>
<dbReference type="Proteomes" id="UP000184225">
    <property type="component" value="Unassembled WGS sequence"/>
</dbReference>
<sequence>MKKITYLLLIFFLKISIASAQDEKIAQKFWDGSQADNLDIPDKWRNESAVILFQEYNYGYEEPGKRVRYTKSIHKRIKLLDKAAVEEFSEFNFVKSFKVSKGFFDKGGNQVLGIKIIKPSKEEKIISIEEEAIKNDKDEYKIAIPGLEVGDIIDYFAYKTEEFKSDVFLFDVNTEILSDYYPCKQYVFELKTTKDFFLNFGTYNGAPEIEEVETKKRKERKYVFVAHDIEKNDFPMWFYPQVELPFYKFQLTYGLSVNNADNAYHNFLSKDIKEVKSTVTQEDVLNFFSYPNRYRKLKISKHLKKFSKKYLKGKTLSKEEQVEETYYFLRHFVLTQYIQPTIISKLDVKNTLSPFDYYYQKVGGRILVPSTLNNQFKFCLDFAGFLSANEIPFELLVAMPKFKGGVEELISIDEVELLLKINFEKPIYISYYDKFSTLTANSPFLENTEVYALPYDNKKKEISDIYKLTIPESKANENSSLESMSVSFEDNFSTINLDTENVYKGHLKSTQQENLLYFFDYVEEDNKRFNNPNYFERILSNKKRTRHREKYDAFLDKIKKKREDYMLDRLNNSYQFTIKDQNTEILDTGRKSDSSFLKYKCHFTVENDLIKKAGPNFIFEVGKLNGDQITLDKNERDRELNVYMNFPRSYASEIIVEIPQGYKVLGVEKLAINKSNLYAEFVSTSKIQGNQLIITTKKTYKKSFIEKENWNQLLEVLDASLDFNKQKVLFEKI</sequence>
<feature type="signal peptide" evidence="1">
    <location>
        <begin position="1"/>
        <end position="20"/>
    </location>
</feature>
<evidence type="ECO:0000259" key="2">
    <source>
        <dbReference type="Pfam" id="PF12969"/>
    </source>
</evidence>
<dbReference type="RefSeq" id="WP_073148626.1">
    <property type="nucleotide sequence ID" value="NZ_FQYY01000002.1"/>
</dbReference>
<keyword evidence="1" id="KW-0732">Signal</keyword>
<dbReference type="AlphaFoldDB" id="A0A1M6C2G0"/>
<reference evidence="3 4" key="1">
    <citation type="submission" date="2016-11" db="EMBL/GenBank/DDBJ databases">
        <authorList>
            <person name="Jaros S."/>
            <person name="Januszkiewicz K."/>
            <person name="Wedrychowicz H."/>
        </authorList>
    </citation>
    <scope>NUCLEOTIDE SEQUENCE [LARGE SCALE GENOMIC DNA]</scope>
    <source>
        <strain evidence="3 4">DSM 21425</strain>
    </source>
</reference>
<organism evidence="3 4">
    <name type="scientific">Mesonia phycicola</name>
    <dbReference type="NCBI Taxonomy" id="579105"/>
    <lineage>
        <taxon>Bacteria</taxon>
        <taxon>Pseudomonadati</taxon>
        <taxon>Bacteroidota</taxon>
        <taxon>Flavobacteriia</taxon>
        <taxon>Flavobacteriales</taxon>
        <taxon>Flavobacteriaceae</taxon>
        <taxon>Mesonia</taxon>
    </lineage>
</organism>
<keyword evidence="4" id="KW-1185">Reference proteome</keyword>
<evidence type="ECO:0000313" key="3">
    <source>
        <dbReference type="EMBL" id="SHI54944.1"/>
    </source>
</evidence>
<dbReference type="InterPro" id="IPR024618">
    <property type="entry name" value="DUF3857"/>
</dbReference>
<feature type="chain" id="PRO_5013064927" description="DUF3857 domain-containing protein" evidence="1">
    <location>
        <begin position="21"/>
        <end position="733"/>
    </location>
</feature>
<dbReference type="STRING" id="579105.SAMN04488096_102325"/>
<dbReference type="Pfam" id="PF12969">
    <property type="entry name" value="DUF3857"/>
    <property type="match status" value="1"/>
</dbReference>
<proteinExistence type="predicted"/>
<evidence type="ECO:0000313" key="4">
    <source>
        <dbReference type="Proteomes" id="UP000184225"/>
    </source>
</evidence>
<protein>
    <recommendedName>
        <fullName evidence="2">DUF3857 domain-containing protein</fullName>
    </recommendedName>
</protein>
<dbReference type="Gene3D" id="2.60.120.1130">
    <property type="match status" value="1"/>
</dbReference>
<feature type="domain" description="DUF3857" evidence="2">
    <location>
        <begin position="115"/>
        <end position="229"/>
    </location>
</feature>
<dbReference type="Gene3D" id="2.60.40.3140">
    <property type="match status" value="1"/>
</dbReference>
<gene>
    <name evidence="3" type="ORF">SAMN04488096_102325</name>
</gene>
<evidence type="ECO:0000256" key="1">
    <source>
        <dbReference type="SAM" id="SignalP"/>
    </source>
</evidence>
<dbReference type="OrthoDB" id="1153981at2"/>
<name>A0A1M6C2G0_9FLAO</name>